<comment type="caution">
    <text evidence="1">The sequence shown here is derived from an EMBL/GenBank/DDBJ whole genome shotgun (WGS) entry which is preliminary data.</text>
</comment>
<organism evidence="1 2">
    <name type="scientific">Ceratopteris richardii</name>
    <name type="common">Triangle waterfern</name>
    <dbReference type="NCBI Taxonomy" id="49495"/>
    <lineage>
        <taxon>Eukaryota</taxon>
        <taxon>Viridiplantae</taxon>
        <taxon>Streptophyta</taxon>
        <taxon>Embryophyta</taxon>
        <taxon>Tracheophyta</taxon>
        <taxon>Polypodiopsida</taxon>
        <taxon>Polypodiidae</taxon>
        <taxon>Polypodiales</taxon>
        <taxon>Pteridineae</taxon>
        <taxon>Pteridaceae</taxon>
        <taxon>Parkerioideae</taxon>
        <taxon>Ceratopteris</taxon>
    </lineage>
</organism>
<accession>A0A8T2SJ76</accession>
<gene>
    <name evidence="1" type="ORF">KP509_19G000400</name>
</gene>
<reference evidence="1" key="1">
    <citation type="submission" date="2021-08" db="EMBL/GenBank/DDBJ databases">
        <title>WGS assembly of Ceratopteris richardii.</title>
        <authorList>
            <person name="Marchant D.B."/>
            <person name="Chen G."/>
            <person name="Jenkins J."/>
            <person name="Shu S."/>
            <person name="Leebens-Mack J."/>
            <person name="Grimwood J."/>
            <person name="Schmutz J."/>
            <person name="Soltis P."/>
            <person name="Soltis D."/>
            <person name="Chen Z.-H."/>
        </authorList>
    </citation>
    <scope>NUCLEOTIDE SEQUENCE</scope>
    <source>
        <strain evidence="1">Whitten #5841</strain>
        <tissue evidence="1">Leaf</tissue>
    </source>
</reference>
<name>A0A8T2SJ76_CERRI</name>
<dbReference type="OrthoDB" id="1727805at2759"/>
<evidence type="ECO:0000313" key="2">
    <source>
        <dbReference type="Proteomes" id="UP000825935"/>
    </source>
</evidence>
<keyword evidence="2" id="KW-1185">Reference proteome</keyword>
<dbReference type="Proteomes" id="UP000825935">
    <property type="component" value="Chromosome 19"/>
</dbReference>
<proteinExistence type="predicted"/>
<evidence type="ECO:0000313" key="1">
    <source>
        <dbReference type="EMBL" id="KAH7351502.1"/>
    </source>
</evidence>
<protein>
    <submittedName>
        <fullName evidence="1">Uncharacterized protein</fullName>
    </submittedName>
</protein>
<dbReference type="EMBL" id="CM035424">
    <property type="protein sequence ID" value="KAH7351502.1"/>
    <property type="molecule type" value="Genomic_DNA"/>
</dbReference>
<dbReference type="AlphaFoldDB" id="A0A8T2SJ76"/>
<sequence>MEGSCLEGKSRFEIKRFEESDFDMWTERMKGILFLKEREEALAQIKLEGMRDAAWSNLNKKAIIYIKIAVYDESFAGFEGACHCLWSVGKTESCLQKLYSYEGSLSICSLMSLKV</sequence>